<protein>
    <submittedName>
        <fullName evidence="1">Uncharacterized protein</fullName>
    </submittedName>
</protein>
<sequence length="159" mass="17149">MNLTPVITAPSDSAISAWRTTLDGIPDIRFRIGKMPAIADGCDAAIVPAYLALDRYGGTPSREARVAENRRNDGLPSRIVVTPSYGPVAEKVENSDLSGPIQSVFTSCLRAVEEFNHLAVEQPIRTLLIHVVAIGFSAVDDIVIASAFRNAYHEARDMG</sequence>
<evidence type="ECO:0000313" key="2">
    <source>
        <dbReference type="Proteomes" id="UP000308349"/>
    </source>
</evidence>
<dbReference type="AlphaFoldDB" id="A0A5R8P6I8"/>
<dbReference type="EMBL" id="VBUU01000039">
    <property type="protein sequence ID" value="TLF97579.1"/>
    <property type="molecule type" value="Genomic_DNA"/>
</dbReference>
<comment type="caution">
    <text evidence="1">The sequence shown here is derived from an EMBL/GenBank/DDBJ whole genome shotgun (WGS) entry which is preliminary data.</text>
</comment>
<dbReference type="RefSeq" id="WP_138458601.1">
    <property type="nucleotide sequence ID" value="NZ_VBUU01000039.1"/>
</dbReference>
<reference evidence="1 2" key="1">
    <citation type="submission" date="2019-05" db="EMBL/GenBank/DDBJ databases">
        <title>Genomes sequences of two Nocardia cyriacigeorgica environmental isolates, type strains Nocardia asteroides ATCC 19247 and Nocardia cyriacigeorgica DSM 44484.</title>
        <authorList>
            <person name="Vautrin F."/>
            <person name="Bergeron E."/>
            <person name="Dubost A."/>
            <person name="Abrouk D."/>
            <person name="Rodriguez Nava V."/>
            <person name="Pujic P."/>
        </authorList>
    </citation>
    <scope>NUCLEOTIDE SEQUENCE [LARGE SCALE GENOMIC DNA]</scope>
    <source>
        <strain evidence="1 2">EML 1456</strain>
    </source>
</reference>
<proteinExistence type="predicted"/>
<dbReference type="OrthoDB" id="4147172at2"/>
<gene>
    <name evidence="1" type="ORF">FEK35_27125</name>
</gene>
<accession>A0A5R8P6I8</accession>
<evidence type="ECO:0000313" key="1">
    <source>
        <dbReference type="EMBL" id="TLF97579.1"/>
    </source>
</evidence>
<dbReference type="Proteomes" id="UP000308349">
    <property type="component" value="Unassembled WGS sequence"/>
</dbReference>
<organism evidence="1 2">
    <name type="scientific">Nocardia cyriacigeorgica</name>
    <dbReference type="NCBI Taxonomy" id="135487"/>
    <lineage>
        <taxon>Bacteria</taxon>
        <taxon>Bacillati</taxon>
        <taxon>Actinomycetota</taxon>
        <taxon>Actinomycetes</taxon>
        <taxon>Mycobacteriales</taxon>
        <taxon>Nocardiaceae</taxon>
        <taxon>Nocardia</taxon>
    </lineage>
</organism>
<name>A0A5R8P6I8_9NOCA</name>